<comment type="caution">
    <text evidence="4">The sequence shown here is derived from an EMBL/GenBank/DDBJ whole genome shotgun (WGS) entry which is preliminary data.</text>
</comment>
<accession>A0A3N5A166</accession>
<evidence type="ECO:0000313" key="4">
    <source>
        <dbReference type="EMBL" id="RPF27095.1"/>
    </source>
</evidence>
<dbReference type="SUPFAM" id="SSF53448">
    <property type="entry name" value="Nucleotide-diphospho-sugar transferases"/>
    <property type="match status" value="1"/>
</dbReference>
<evidence type="ECO:0000256" key="1">
    <source>
        <dbReference type="ARBA" id="ARBA00022679"/>
    </source>
</evidence>
<dbReference type="GO" id="GO:0016779">
    <property type="term" value="F:nucleotidyltransferase activity"/>
    <property type="evidence" value="ECO:0007669"/>
    <property type="project" value="UniProtKB-ARBA"/>
</dbReference>
<evidence type="ECO:0000256" key="2">
    <source>
        <dbReference type="SAM" id="MobiDB-lite"/>
    </source>
</evidence>
<keyword evidence="1" id="KW-0808">Transferase</keyword>
<name>A0A3N5A166_9MICO</name>
<gene>
    <name evidence="4" type="ORF">EDD32_1559</name>
</gene>
<dbReference type="Gene3D" id="3.90.550.10">
    <property type="entry name" value="Spore Coat Polysaccharide Biosynthesis Protein SpsA, Chain A"/>
    <property type="match status" value="1"/>
</dbReference>
<reference evidence="4 5" key="1">
    <citation type="submission" date="2018-11" db="EMBL/GenBank/DDBJ databases">
        <title>Sequencing the genomes of 1000 actinobacteria strains.</title>
        <authorList>
            <person name="Klenk H.-P."/>
        </authorList>
    </citation>
    <scope>NUCLEOTIDE SEQUENCE [LARGE SCALE GENOMIC DNA]</scope>
    <source>
        <strain evidence="4 5">DSM 14418</strain>
    </source>
</reference>
<feature type="region of interest" description="Disordered" evidence="2">
    <location>
        <begin position="1"/>
        <end position="22"/>
    </location>
</feature>
<keyword evidence="5" id="KW-1185">Reference proteome</keyword>
<sequence length="234" mass="23129">MTRDARTSPAGDDAAGHHTAGTTEPFDAVVLAGGTGRRLGGASKPGVELAGRRLLDHVLDAVAGARRVVVVAPDDVAVPPGVVRTLEDPPLGGPAAGLAAGLAALTDGAAPWTAVLACDAPRAGTALGRLRAAAAAVPTDAPGRPGPDGACLVDAAGSVQWLTGMYRTASLRAAVAGPAGARGRSVRSLLGDLDIVLVGAVGEEAADVDTWADLDRLEGRTGTGRAEPPPGTRT</sequence>
<dbReference type="Proteomes" id="UP000280726">
    <property type="component" value="Unassembled WGS sequence"/>
</dbReference>
<feature type="domain" description="MobA-like NTP transferase" evidence="3">
    <location>
        <begin position="28"/>
        <end position="183"/>
    </location>
</feature>
<protein>
    <submittedName>
        <fullName evidence="4">Molybdopterin-guanine dinucleotide biosynthesis protein A</fullName>
    </submittedName>
</protein>
<dbReference type="EMBL" id="RKRA01000001">
    <property type="protein sequence ID" value="RPF27095.1"/>
    <property type="molecule type" value="Genomic_DNA"/>
</dbReference>
<dbReference type="InterPro" id="IPR025877">
    <property type="entry name" value="MobA-like_NTP_Trfase"/>
</dbReference>
<evidence type="ECO:0000313" key="5">
    <source>
        <dbReference type="Proteomes" id="UP000280726"/>
    </source>
</evidence>
<evidence type="ECO:0000259" key="3">
    <source>
        <dbReference type="Pfam" id="PF12804"/>
    </source>
</evidence>
<dbReference type="Pfam" id="PF12804">
    <property type="entry name" value="NTP_transf_3"/>
    <property type="match status" value="1"/>
</dbReference>
<organism evidence="4 5">
    <name type="scientific">Georgenia muralis</name>
    <dbReference type="NCBI Taxonomy" id="154117"/>
    <lineage>
        <taxon>Bacteria</taxon>
        <taxon>Bacillati</taxon>
        <taxon>Actinomycetota</taxon>
        <taxon>Actinomycetes</taxon>
        <taxon>Micrococcales</taxon>
        <taxon>Bogoriellaceae</taxon>
        <taxon>Georgenia</taxon>
    </lineage>
</organism>
<dbReference type="AlphaFoldDB" id="A0A3N5A166"/>
<dbReference type="InterPro" id="IPR029044">
    <property type="entry name" value="Nucleotide-diphossugar_trans"/>
</dbReference>
<dbReference type="PANTHER" id="PTHR19136:SF81">
    <property type="entry name" value="MOLYBDENUM COFACTOR GUANYLYLTRANSFERASE"/>
    <property type="match status" value="1"/>
</dbReference>
<dbReference type="RefSeq" id="WP_123916388.1">
    <property type="nucleotide sequence ID" value="NZ_RKRA01000001.1"/>
</dbReference>
<proteinExistence type="predicted"/>
<feature type="compositionally biased region" description="Low complexity" evidence="2">
    <location>
        <begin position="10"/>
        <end position="22"/>
    </location>
</feature>
<dbReference type="OrthoDB" id="4408226at2"/>
<dbReference type="PANTHER" id="PTHR19136">
    <property type="entry name" value="MOLYBDENUM COFACTOR GUANYLYLTRANSFERASE"/>
    <property type="match status" value="1"/>
</dbReference>